<evidence type="ECO:0000313" key="13">
    <source>
        <dbReference type="Proteomes" id="UP001529340"/>
    </source>
</evidence>
<dbReference type="NCBIfam" id="NF006829">
    <property type="entry name" value="PRK09352.1"/>
    <property type="match status" value="1"/>
</dbReference>
<dbReference type="SUPFAM" id="SSF53901">
    <property type="entry name" value="Thiolase-like"/>
    <property type="match status" value="1"/>
</dbReference>
<evidence type="ECO:0000256" key="5">
    <source>
        <dbReference type="ARBA" id="ARBA00022832"/>
    </source>
</evidence>
<dbReference type="PANTHER" id="PTHR34069:SF2">
    <property type="entry name" value="BETA-KETOACYL-[ACYL-CARRIER-PROTEIN] SYNTHASE III"/>
    <property type="match status" value="1"/>
</dbReference>
<feature type="active site" evidence="9">
    <location>
        <position position="115"/>
    </location>
</feature>
<keyword evidence="3 9" id="KW-0444">Lipid biosynthesis</keyword>
<protein>
    <recommendedName>
        <fullName evidence="9">Beta-ketoacyl-[acyl-carrier-protein] synthase III</fullName>
        <shortName evidence="9">Beta-ketoacyl-ACP synthase III</shortName>
        <shortName evidence="9">KAS III</shortName>
        <ecNumber evidence="9">2.3.1.180</ecNumber>
    </recommendedName>
    <alternativeName>
        <fullName evidence="9">3-oxoacyl-[acyl-carrier-protein] synthase 3</fullName>
    </alternativeName>
    <alternativeName>
        <fullName evidence="9">3-oxoacyl-[acyl-carrier-protein] synthase III</fullName>
    </alternativeName>
</protein>
<gene>
    <name evidence="9" type="primary">fabH</name>
    <name evidence="12" type="ORF">QUV96_06415</name>
</gene>
<keyword evidence="7 9" id="KW-0275">Fatty acid biosynthesis</keyword>
<evidence type="ECO:0000256" key="8">
    <source>
        <dbReference type="ARBA" id="ARBA00023315"/>
    </source>
</evidence>
<evidence type="ECO:0000256" key="2">
    <source>
        <dbReference type="ARBA" id="ARBA00022490"/>
    </source>
</evidence>
<feature type="active site" evidence="9">
    <location>
        <position position="281"/>
    </location>
</feature>
<reference evidence="13" key="2">
    <citation type="submission" date="2023-06" db="EMBL/GenBank/DDBJ databases">
        <title>Identification and characterization of horizontal gene transfer across gut microbiota members of farm animals based on homology search.</title>
        <authorList>
            <person name="Zeman M."/>
            <person name="Kubasova T."/>
            <person name="Jahodarova E."/>
            <person name="Nykrynova M."/>
            <person name="Rychlik I."/>
        </authorList>
    </citation>
    <scope>NUCLEOTIDE SEQUENCE [LARGE SCALE GENOMIC DNA]</scope>
    <source>
        <strain evidence="13">ET39</strain>
    </source>
</reference>
<comment type="catalytic activity">
    <reaction evidence="9">
        <text>malonyl-[ACP] + acetyl-CoA + H(+) = 3-oxobutanoyl-[ACP] + CO2 + CoA</text>
        <dbReference type="Rhea" id="RHEA:12080"/>
        <dbReference type="Rhea" id="RHEA-COMP:9623"/>
        <dbReference type="Rhea" id="RHEA-COMP:9625"/>
        <dbReference type="ChEBI" id="CHEBI:15378"/>
        <dbReference type="ChEBI" id="CHEBI:16526"/>
        <dbReference type="ChEBI" id="CHEBI:57287"/>
        <dbReference type="ChEBI" id="CHEBI:57288"/>
        <dbReference type="ChEBI" id="CHEBI:78449"/>
        <dbReference type="ChEBI" id="CHEBI:78450"/>
        <dbReference type="EC" id="2.3.1.180"/>
    </reaction>
</comment>
<keyword evidence="13" id="KW-1185">Reference proteome</keyword>
<comment type="domain">
    <text evidence="9">The last Arg residue of the ACP-binding site is essential for the weak association between ACP/AcpP and FabH.</text>
</comment>
<evidence type="ECO:0000256" key="1">
    <source>
        <dbReference type="ARBA" id="ARBA00008642"/>
    </source>
</evidence>
<dbReference type="InterPro" id="IPR013751">
    <property type="entry name" value="ACP_syn_III_N"/>
</dbReference>
<dbReference type="Pfam" id="PF08541">
    <property type="entry name" value="ACP_syn_III_C"/>
    <property type="match status" value="1"/>
</dbReference>
<accession>A0ABT7UCE7</accession>
<feature type="domain" description="Beta-ketoacyl-[acyl-carrier-protein] synthase III C-terminal" evidence="10">
    <location>
        <begin position="235"/>
        <end position="323"/>
    </location>
</feature>
<keyword evidence="9" id="KW-0511">Multifunctional enzyme</keyword>
<dbReference type="EMBL" id="JAUDCG010000023">
    <property type="protein sequence ID" value="MDM8157269.1"/>
    <property type="molecule type" value="Genomic_DNA"/>
</dbReference>
<feature type="domain" description="Beta-ketoacyl-[acyl-carrier-protein] synthase III N-terminal" evidence="11">
    <location>
        <begin position="109"/>
        <end position="180"/>
    </location>
</feature>
<dbReference type="HAMAP" id="MF_01815">
    <property type="entry name" value="FabH"/>
    <property type="match status" value="1"/>
</dbReference>
<comment type="similarity">
    <text evidence="1 9">Belongs to the thiolase-like superfamily. FabH family.</text>
</comment>
<proteinExistence type="inferred from homology"/>
<dbReference type="InterPro" id="IPR016039">
    <property type="entry name" value="Thiolase-like"/>
</dbReference>
<keyword evidence="4 9" id="KW-0808">Transferase</keyword>
<reference evidence="12 13" key="1">
    <citation type="submission" date="2023-06" db="EMBL/GenBank/DDBJ databases">
        <title>Identification and characterization of horizontal gene transfer across gut microbiota members of farm animals based on homology search.</title>
        <authorList>
            <person name="Schwarzerova J."/>
            <person name="Nykrynova M."/>
            <person name="Jureckova K."/>
            <person name="Cejkova D."/>
            <person name="Rychlik I."/>
        </authorList>
    </citation>
    <scope>NUCLEOTIDE SEQUENCE [LARGE SCALE GENOMIC DNA]</scope>
    <source>
        <strain evidence="12 13">ET39</strain>
    </source>
</reference>
<dbReference type="GO" id="GO:0033818">
    <property type="term" value="F:beta-ketoacyl-acyl-carrier-protein synthase III activity"/>
    <property type="evidence" value="ECO:0007669"/>
    <property type="project" value="UniProtKB-EC"/>
</dbReference>
<evidence type="ECO:0000259" key="11">
    <source>
        <dbReference type="Pfam" id="PF08545"/>
    </source>
</evidence>
<evidence type="ECO:0000256" key="3">
    <source>
        <dbReference type="ARBA" id="ARBA00022516"/>
    </source>
</evidence>
<feature type="region of interest" description="ACP-binding" evidence="9">
    <location>
        <begin position="252"/>
        <end position="256"/>
    </location>
</feature>
<comment type="pathway">
    <text evidence="9">Lipid metabolism; fatty acid biosynthesis.</text>
</comment>
<dbReference type="PANTHER" id="PTHR34069">
    <property type="entry name" value="3-OXOACYL-[ACYL-CARRIER-PROTEIN] SYNTHASE 3"/>
    <property type="match status" value="1"/>
</dbReference>
<organism evidence="12 13">
    <name type="scientific">Amedibacillus dolichus</name>
    <dbReference type="NCBI Taxonomy" id="31971"/>
    <lineage>
        <taxon>Bacteria</taxon>
        <taxon>Bacillati</taxon>
        <taxon>Bacillota</taxon>
        <taxon>Erysipelotrichia</taxon>
        <taxon>Erysipelotrichales</taxon>
        <taxon>Erysipelotrichaceae</taxon>
        <taxon>Amedibacillus</taxon>
    </lineage>
</organism>
<dbReference type="CDD" id="cd00830">
    <property type="entry name" value="KAS_III"/>
    <property type="match status" value="1"/>
</dbReference>
<evidence type="ECO:0000256" key="6">
    <source>
        <dbReference type="ARBA" id="ARBA00023098"/>
    </source>
</evidence>
<dbReference type="EC" id="2.3.1.180" evidence="9"/>
<feature type="active site" evidence="9">
    <location>
        <position position="251"/>
    </location>
</feature>
<dbReference type="Gene3D" id="3.40.47.10">
    <property type="match status" value="1"/>
</dbReference>
<name>A0ABT7UCE7_9FIRM</name>
<sequence>MGQIQLLGCGHACPAHAIDNQQLEKIIDTSDEWIVQRTGIHSRYVASAEETTSVLAARAARQAITAAGIDKKEIRLLIVATLSGDQPMPSTACLVQERLGMMDQSIMAFDLNAACSGFLYALQCACAMLEEGACALVIGAENLSKIIDWSDRGTCILFGDGAGAALIRRSEQGKRIWHFAQSKGDPKRVLDIPGKTLSDVPCVNVEESYRYLHMDGREVFRFAVGAMEESIHRVLEKSPYALDDVDLIIPHQANIRILASVARHMKLPMERFYVNLDRFGNTSAASVPIALSQASEEGRLHEGMKLLLVGFGGGLTYAASLIEL</sequence>
<reference evidence="12 13" key="3">
    <citation type="submission" date="2023-06" db="EMBL/GenBank/DDBJ databases">
        <authorList>
            <person name="Zeman M."/>
            <person name="Kubasova T."/>
            <person name="Jahodarova E."/>
            <person name="Nykrynova M."/>
            <person name="Rychlik I."/>
        </authorList>
    </citation>
    <scope>NUCLEOTIDE SEQUENCE [LARGE SCALE GENOMIC DNA]</scope>
    <source>
        <strain evidence="12 13">ET39</strain>
    </source>
</reference>
<comment type="caution">
    <text evidence="12">The sequence shown here is derived from an EMBL/GenBank/DDBJ whole genome shotgun (WGS) entry which is preliminary data.</text>
</comment>
<evidence type="ECO:0000256" key="4">
    <source>
        <dbReference type="ARBA" id="ARBA00022679"/>
    </source>
</evidence>
<dbReference type="InterPro" id="IPR013747">
    <property type="entry name" value="ACP_syn_III_C"/>
</dbReference>
<keyword evidence="6 9" id="KW-0443">Lipid metabolism</keyword>
<keyword evidence="8 9" id="KW-0012">Acyltransferase</keyword>
<comment type="subcellular location">
    <subcellularLocation>
        <location evidence="9">Cytoplasm</location>
    </subcellularLocation>
</comment>
<comment type="subunit">
    <text evidence="9">Homodimer.</text>
</comment>
<dbReference type="RefSeq" id="WP_289607730.1">
    <property type="nucleotide sequence ID" value="NZ_JAUDCG010000023.1"/>
</dbReference>
<evidence type="ECO:0000256" key="9">
    <source>
        <dbReference type="HAMAP-Rule" id="MF_01815"/>
    </source>
</evidence>
<dbReference type="InterPro" id="IPR004655">
    <property type="entry name" value="FabH"/>
</dbReference>
<keyword evidence="5 9" id="KW-0276">Fatty acid metabolism</keyword>
<keyword evidence="2 9" id="KW-0963">Cytoplasm</keyword>
<evidence type="ECO:0000256" key="7">
    <source>
        <dbReference type="ARBA" id="ARBA00023160"/>
    </source>
</evidence>
<evidence type="ECO:0000313" key="12">
    <source>
        <dbReference type="EMBL" id="MDM8157269.1"/>
    </source>
</evidence>
<dbReference type="Pfam" id="PF08545">
    <property type="entry name" value="ACP_syn_III"/>
    <property type="match status" value="1"/>
</dbReference>
<comment type="function">
    <text evidence="9">Catalyzes the condensation reaction of fatty acid synthesis by the addition to an acyl acceptor of two carbons from malonyl-ACP. Catalyzes the first condensation reaction which initiates fatty acid synthesis and may therefore play a role in governing the total rate of fatty acid production. Possesses both acetoacetyl-ACP synthase and acetyl transacylase activities. Its substrate specificity determines the biosynthesis of branched-chain and/or straight-chain of fatty acids.</text>
</comment>
<evidence type="ECO:0000259" key="10">
    <source>
        <dbReference type="Pfam" id="PF08541"/>
    </source>
</evidence>
<dbReference type="NCBIfam" id="TIGR00747">
    <property type="entry name" value="fabH"/>
    <property type="match status" value="1"/>
</dbReference>
<dbReference type="Proteomes" id="UP001529340">
    <property type="component" value="Unassembled WGS sequence"/>
</dbReference>